<feature type="non-terminal residue" evidence="4">
    <location>
        <position position="135"/>
    </location>
</feature>
<evidence type="ECO:0000313" key="5">
    <source>
        <dbReference type="Proteomes" id="UP000054047"/>
    </source>
</evidence>
<name>A0A0C2G573_9BILA</name>
<dbReference type="OrthoDB" id="771136at2759"/>
<dbReference type="InterPro" id="IPR001461">
    <property type="entry name" value="Aspartic_peptidase_A1"/>
</dbReference>
<dbReference type="Pfam" id="PF00026">
    <property type="entry name" value="Asp"/>
    <property type="match status" value="1"/>
</dbReference>
<dbReference type="GO" id="GO:0005764">
    <property type="term" value="C:lysosome"/>
    <property type="evidence" value="ECO:0007669"/>
    <property type="project" value="TreeGrafter"/>
</dbReference>
<evidence type="ECO:0000256" key="1">
    <source>
        <dbReference type="ARBA" id="ARBA00007447"/>
    </source>
</evidence>
<feature type="signal peptide" evidence="2">
    <location>
        <begin position="1"/>
        <end position="18"/>
    </location>
</feature>
<comment type="similarity">
    <text evidence="1">Belongs to the peptidase A1 family.</text>
</comment>
<keyword evidence="5" id="KW-1185">Reference proteome</keyword>
<dbReference type="GO" id="GO:0004190">
    <property type="term" value="F:aspartic-type endopeptidase activity"/>
    <property type="evidence" value="ECO:0007669"/>
    <property type="project" value="InterPro"/>
</dbReference>
<dbReference type="Gene3D" id="2.40.70.10">
    <property type="entry name" value="Acid Proteases"/>
    <property type="match status" value="1"/>
</dbReference>
<dbReference type="InterPro" id="IPR033121">
    <property type="entry name" value="PEPTIDASE_A1"/>
</dbReference>
<dbReference type="Proteomes" id="UP000054047">
    <property type="component" value="Unassembled WGS sequence"/>
</dbReference>
<accession>A0A0C2G573</accession>
<dbReference type="PANTHER" id="PTHR47966">
    <property type="entry name" value="BETA-SITE APP-CLEAVING ENZYME, ISOFORM A-RELATED"/>
    <property type="match status" value="1"/>
</dbReference>
<organism evidence="4 5">
    <name type="scientific">Ancylostoma duodenale</name>
    <dbReference type="NCBI Taxonomy" id="51022"/>
    <lineage>
        <taxon>Eukaryota</taxon>
        <taxon>Metazoa</taxon>
        <taxon>Ecdysozoa</taxon>
        <taxon>Nematoda</taxon>
        <taxon>Chromadorea</taxon>
        <taxon>Rhabditida</taxon>
        <taxon>Rhabditina</taxon>
        <taxon>Rhabditomorpha</taxon>
        <taxon>Strongyloidea</taxon>
        <taxon>Ancylostomatidae</taxon>
        <taxon>Ancylostomatinae</taxon>
        <taxon>Ancylostoma</taxon>
    </lineage>
</organism>
<feature type="chain" id="PRO_5002149235" description="Peptidase A1 domain-containing protein" evidence="2">
    <location>
        <begin position="19"/>
        <end position="135"/>
    </location>
</feature>
<reference evidence="4 5" key="1">
    <citation type="submission" date="2013-12" db="EMBL/GenBank/DDBJ databases">
        <title>Draft genome of the parsitic nematode Ancylostoma duodenale.</title>
        <authorList>
            <person name="Mitreva M."/>
        </authorList>
    </citation>
    <scope>NUCLEOTIDE SEQUENCE [LARGE SCALE GENOMIC DNA]</scope>
    <source>
        <strain evidence="4 5">Zhejiang</strain>
    </source>
</reference>
<evidence type="ECO:0000256" key="2">
    <source>
        <dbReference type="SAM" id="SignalP"/>
    </source>
</evidence>
<dbReference type="SUPFAM" id="SSF50630">
    <property type="entry name" value="Acid proteases"/>
    <property type="match status" value="1"/>
</dbReference>
<dbReference type="InterPro" id="IPR021109">
    <property type="entry name" value="Peptidase_aspartic_dom_sf"/>
</dbReference>
<sequence>MWTVHALFLAELTSFATSVYQMPLTRIEPQVVKMIRKGIWLNYNEGIEKKRINLVRERTMSTAFPHEVLDYYDTQYIGEVTIGTPEQHFQNPMDGVLGLAFEKIAISNVTPPIIRAMNLGLLDEPVFTVFLKHVG</sequence>
<feature type="domain" description="Peptidase A1" evidence="3">
    <location>
        <begin position="92"/>
        <end position="132"/>
    </location>
</feature>
<evidence type="ECO:0000313" key="4">
    <source>
        <dbReference type="EMBL" id="KIH54049.1"/>
    </source>
</evidence>
<evidence type="ECO:0000259" key="3">
    <source>
        <dbReference type="Pfam" id="PF00026"/>
    </source>
</evidence>
<dbReference type="AlphaFoldDB" id="A0A0C2G573"/>
<proteinExistence type="inferred from homology"/>
<dbReference type="EMBL" id="KN739824">
    <property type="protein sequence ID" value="KIH54049.1"/>
    <property type="molecule type" value="Genomic_DNA"/>
</dbReference>
<dbReference type="GO" id="GO:0006508">
    <property type="term" value="P:proteolysis"/>
    <property type="evidence" value="ECO:0007669"/>
    <property type="project" value="InterPro"/>
</dbReference>
<keyword evidence="2" id="KW-0732">Signal</keyword>
<dbReference type="PANTHER" id="PTHR47966:SF45">
    <property type="entry name" value="PEPTIDASE A1 DOMAIN-CONTAINING PROTEIN"/>
    <property type="match status" value="1"/>
</dbReference>
<protein>
    <recommendedName>
        <fullName evidence="3">Peptidase A1 domain-containing protein</fullName>
    </recommendedName>
</protein>
<gene>
    <name evidence="4" type="ORF">ANCDUO_15807</name>
</gene>